<evidence type="ECO:0000256" key="1">
    <source>
        <dbReference type="SAM" id="MobiDB-lite"/>
    </source>
</evidence>
<feature type="transmembrane region" description="Helical" evidence="2">
    <location>
        <begin position="83"/>
        <end position="102"/>
    </location>
</feature>
<name>A0A6J4IXY5_9ACTN</name>
<evidence type="ECO:0000256" key="2">
    <source>
        <dbReference type="SAM" id="Phobius"/>
    </source>
</evidence>
<evidence type="ECO:0008006" key="4">
    <source>
        <dbReference type="Google" id="ProtNLM"/>
    </source>
</evidence>
<dbReference type="EMBL" id="CADCTP010000236">
    <property type="protein sequence ID" value="CAA9264869.1"/>
    <property type="molecule type" value="Genomic_DNA"/>
</dbReference>
<accession>A0A6J4IXY5</accession>
<feature type="region of interest" description="Disordered" evidence="1">
    <location>
        <begin position="1"/>
        <end position="58"/>
    </location>
</feature>
<keyword evidence="2" id="KW-0812">Transmembrane</keyword>
<keyword evidence="2" id="KW-0472">Membrane</keyword>
<organism evidence="3">
    <name type="scientific">uncultured Mycobacteriales bacterium</name>
    <dbReference type="NCBI Taxonomy" id="581187"/>
    <lineage>
        <taxon>Bacteria</taxon>
        <taxon>Bacillati</taxon>
        <taxon>Actinomycetota</taxon>
        <taxon>Actinomycetes</taxon>
        <taxon>Mycobacteriales</taxon>
        <taxon>environmental samples</taxon>
    </lineage>
</organism>
<feature type="transmembrane region" description="Helical" evidence="2">
    <location>
        <begin position="238"/>
        <end position="263"/>
    </location>
</feature>
<protein>
    <recommendedName>
        <fullName evidence="4">Glycerophosphoryl diester phosphodiesterase membrane domain-containing protein</fullName>
    </recommendedName>
</protein>
<feature type="transmembrane region" description="Helical" evidence="2">
    <location>
        <begin position="275"/>
        <end position="305"/>
    </location>
</feature>
<reference evidence="3" key="1">
    <citation type="submission" date="2020-02" db="EMBL/GenBank/DDBJ databases">
        <authorList>
            <person name="Meier V. D."/>
        </authorList>
    </citation>
    <scope>NUCLEOTIDE SEQUENCE</scope>
    <source>
        <strain evidence="3">AVDCRST_MAG41</strain>
    </source>
</reference>
<gene>
    <name evidence="3" type="ORF">AVDCRST_MAG41-2590</name>
</gene>
<evidence type="ECO:0000313" key="3">
    <source>
        <dbReference type="EMBL" id="CAA9264869.1"/>
    </source>
</evidence>
<feature type="transmembrane region" description="Helical" evidence="2">
    <location>
        <begin position="122"/>
        <end position="147"/>
    </location>
</feature>
<proteinExistence type="predicted"/>
<dbReference type="AlphaFoldDB" id="A0A6J4IXY5"/>
<feature type="transmembrane region" description="Helical" evidence="2">
    <location>
        <begin position="168"/>
        <end position="191"/>
    </location>
</feature>
<feature type="transmembrane region" description="Helical" evidence="2">
    <location>
        <begin position="197"/>
        <end position="218"/>
    </location>
</feature>
<sequence>MSQEQGLDGGIHGPGPAPATPWSAPDEGSDGLTRGPEPTYGRPAEPTPTYRAQPDGIPLRPLGVGDILDGTFSTIRRNPRATVGLAAVLVTVQQAVSVGVQLATDGLPTMTGFTSLQSIGGYGGIVGTLLAAVVGAVLTGMLVIVVSEDVLGRRVTAGDVWRRVRPRLWALLVAAAIAGLLPYVGLIFLVVPGVILWGAWSLTTPALVLEGLGPIAALRRSWRLAWPGFLRVWSVRSLSELLAVLMQYLLAVPFALASVLVAFGLDTGDGEQLPALALALIVLGGIAAGTITAPFLAGVLALLYIDRRMRAEGLDLVLRREERTAGRRPIAVPPQPVAGGGP</sequence>
<keyword evidence="2" id="KW-1133">Transmembrane helix</keyword>